<evidence type="ECO:0000313" key="3">
    <source>
        <dbReference type="Proteomes" id="UP000185674"/>
    </source>
</evidence>
<dbReference type="RefSeq" id="WP_004935152.1">
    <property type="nucleotide sequence ID" value="NZ_BBNM01000006.1"/>
</dbReference>
<gene>
    <name evidence="2" type="ORF">BEN76_09680</name>
</gene>
<dbReference type="AlphaFoldDB" id="A0A1P8EJ86"/>
<proteinExistence type="predicted"/>
<evidence type="ECO:0000256" key="1">
    <source>
        <dbReference type="SAM" id="SignalP"/>
    </source>
</evidence>
<dbReference type="STRING" id="487316.BEN76_09680"/>
<sequence>MKIHRLGLMGVLLISSMVYADPSGLKALSNQELSQVQGQGGADLSLSLSLNQAVPTGSGLSNTYACANGANQYCRLALAFNNRQDQNGNLYWLVFKKIQGTLAIDKFQLDGTTVTVNTNQYRSALKLTFLDEYPIQIRNLGFEALSIETDTGTADSQKGYLSTFVPSTYTGFDQGLERGFVGVNINANLALSGSVKVFSCNGSATSRC</sequence>
<dbReference type="eggNOG" id="ENOG5033V63">
    <property type="taxonomic scope" value="Bacteria"/>
</dbReference>
<keyword evidence="1" id="KW-0732">Signal</keyword>
<organism evidence="2 3">
    <name type="scientific">Acinetobacter soli</name>
    <dbReference type="NCBI Taxonomy" id="487316"/>
    <lineage>
        <taxon>Bacteria</taxon>
        <taxon>Pseudomonadati</taxon>
        <taxon>Pseudomonadota</taxon>
        <taxon>Gammaproteobacteria</taxon>
        <taxon>Moraxellales</taxon>
        <taxon>Moraxellaceae</taxon>
        <taxon>Acinetobacter</taxon>
    </lineage>
</organism>
<feature type="chain" id="PRO_5010304410" evidence="1">
    <location>
        <begin position="21"/>
        <end position="208"/>
    </location>
</feature>
<feature type="signal peptide" evidence="1">
    <location>
        <begin position="1"/>
        <end position="20"/>
    </location>
</feature>
<accession>A0A1P8EJ86</accession>
<dbReference type="KEGG" id="asol:BEN76_09680"/>
<reference evidence="2 3" key="1">
    <citation type="submission" date="2016-08" db="EMBL/GenBank/DDBJ databases">
        <title>Complete genome sequence of Acinetobacter baylyi strain GFJ2.</title>
        <authorList>
            <person name="Tabata M."/>
            <person name="Kuboki S."/>
            <person name="Gibu N."/>
            <person name="Kinouchi Y."/>
            <person name="Vangnai A."/>
            <person name="Kasai D."/>
            <person name="Fukuda M."/>
        </authorList>
    </citation>
    <scope>NUCLEOTIDE SEQUENCE [LARGE SCALE GENOMIC DNA]</scope>
    <source>
        <strain evidence="2 3">GFJ2</strain>
    </source>
</reference>
<protein>
    <submittedName>
        <fullName evidence="2">Uncharacterized protein</fullName>
    </submittedName>
</protein>
<dbReference type="Proteomes" id="UP000185674">
    <property type="component" value="Chromosome"/>
</dbReference>
<dbReference type="EMBL" id="CP016896">
    <property type="protein sequence ID" value="APV36271.1"/>
    <property type="molecule type" value="Genomic_DNA"/>
</dbReference>
<dbReference type="GeneID" id="67510284"/>
<evidence type="ECO:0000313" key="2">
    <source>
        <dbReference type="EMBL" id="APV36271.1"/>
    </source>
</evidence>
<name>A0A1P8EJ86_9GAMM</name>